<sequence>MSLIKNVKPIVKIKHEEKIYYHKDPMDFLIKNGLVVQVGNGLFVIGGVLVNILNKIEELICEIAKNVDAEPVFVPSILSWENTKKSQYLNSFKNQALMIQPFGGNTKQEKDYPYSIYEGMNSPTVCYHYFSSLSHKTVDKNYSITALGKCTR</sequence>
<accession>X1GW50</accession>
<reference evidence="1" key="1">
    <citation type="journal article" date="2014" name="Front. Microbiol.">
        <title>High frequency of phylogenetically diverse reductive dehalogenase-homologous genes in deep subseafloor sedimentary metagenomes.</title>
        <authorList>
            <person name="Kawai M."/>
            <person name="Futagami T."/>
            <person name="Toyoda A."/>
            <person name="Takaki Y."/>
            <person name="Nishi S."/>
            <person name="Hori S."/>
            <person name="Arai W."/>
            <person name="Tsubouchi T."/>
            <person name="Morono Y."/>
            <person name="Uchiyama I."/>
            <person name="Ito T."/>
            <person name="Fujiyama A."/>
            <person name="Inagaki F."/>
            <person name="Takami H."/>
        </authorList>
    </citation>
    <scope>NUCLEOTIDE SEQUENCE</scope>
    <source>
        <strain evidence="1">Expedition CK06-06</strain>
    </source>
</reference>
<dbReference type="SUPFAM" id="SSF55681">
    <property type="entry name" value="Class II aaRS and biotin synthetases"/>
    <property type="match status" value="1"/>
</dbReference>
<organism evidence="1">
    <name type="scientific">marine sediment metagenome</name>
    <dbReference type="NCBI Taxonomy" id="412755"/>
    <lineage>
        <taxon>unclassified sequences</taxon>
        <taxon>metagenomes</taxon>
        <taxon>ecological metagenomes</taxon>
    </lineage>
</organism>
<dbReference type="AlphaFoldDB" id="X1GW50"/>
<dbReference type="InterPro" id="IPR045864">
    <property type="entry name" value="aa-tRNA-synth_II/BPL/LPL"/>
</dbReference>
<evidence type="ECO:0000313" key="1">
    <source>
        <dbReference type="EMBL" id="GAH49055.1"/>
    </source>
</evidence>
<dbReference type="Gene3D" id="3.30.930.10">
    <property type="entry name" value="Bira Bifunctional Protein, Domain 2"/>
    <property type="match status" value="1"/>
</dbReference>
<name>X1GW50_9ZZZZ</name>
<gene>
    <name evidence="1" type="ORF">S03H2_39459</name>
</gene>
<comment type="caution">
    <text evidence="1">The sequence shown here is derived from an EMBL/GenBank/DDBJ whole genome shotgun (WGS) entry which is preliminary data.</text>
</comment>
<protein>
    <submittedName>
        <fullName evidence="1">Uncharacterized protein</fullName>
    </submittedName>
</protein>
<feature type="non-terminal residue" evidence="1">
    <location>
        <position position="152"/>
    </location>
</feature>
<proteinExistence type="predicted"/>
<dbReference type="EMBL" id="BARU01024401">
    <property type="protein sequence ID" value="GAH49055.1"/>
    <property type="molecule type" value="Genomic_DNA"/>
</dbReference>